<dbReference type="AlphaFoldDB" id="A0A2H0UJS6"/>
<comment type="caution">
    <text evidence="2">The sequence shown here is derived from an EMBL/GenBank/DDBJ whole genome shotgun (WGS) entry which is preliminary data.</text>
</comment>
<proteinExistence type="predicted"/>
<organism evidence="2 3">
    <name type="scientific">Candidatus Kaiserbacteria bacterium CG10_big_fil_rev_8_21_14_0_10_44_10</name>
    <dbReference type="NCBI Taxonomy" id="1974606"/>
    <lineage>
        <taxon>Bacteria</taxon>
        <taxon>Candidatus Kaiseribacteriota</taxon>
    </lineage>
</organism>
<gene>
    <name evidence="2" type="ORF">COU14_01540</name>
</gene>
<dbReference type="Proteomes" id="UP000229612">
    <property type="component" value="Unassembled WGS sequence"/>
</dbReference>
<protein>
    <recommendedName>
        <fullName evidence="1">Glycosyltransferase 2-like domain-containing protein</fullName>
    </recommendedName>
</protein>
<dbReference type="PANTHER" id="PTHR22916">
    <property type="entry name" value="GLYCOSYLTRANSFERASE"/>
    <property type="match status" value="1"/>
</dbReference>
<dbReference type="Pfam" id="PF00535">
    <property type="entry name" value="Glycos_transf_2"/>
    <property type="match status" value="1"/>
</dbReference>
<accession>A0A2H0UJS6</accession>
<dbReference type="InterPro" id="IPR029044">
    <property type="entry name" value="Nucleotide-diphossugar_trans"/>
</dbReference>
<dbReference type="InterPro" id="IPR001173">
    <property type="entry name" value="Glyco_trans_2-like"/>
</dbReference>
<evidence type="ECO:0000313" key="2">
    <source>
        <dbReference type="EMBL" id="PIR85946.1"/>
    </source>
</evidence>
<reference evidence="3" key="1">
    <citation type="submission" date="2017-09" db="EMBL/GenBank/DDBJ databases">
        <title>Depth-based differentiation of microbial function through sediment-hosted aquifers and enrichment of novel symbionts in the deep terrestrial subsurface.</title>
        <authorList>
            <person name="Probst A.J."/>
            <person name="Ladd B."/>
            <person name="Jarett J.K."/>
            <person name="Geller-Mcgrath D.E."/>
            <person name="Sieber C.M.K."/>
            <person name="Emerson J.B."/>
            <person name="Anantharaman K."/>
            <person name="Thomas B.C."/>
            <person name="Malmstrom R."/>
            <person name="Stieglmeier M."/>
            <person name="Klingl A."/>
            <person name="Woyke T."/>
            <person name="Ryan C.M."/>
            <person name="Banfield J.F."/>
        </authorList>
    </citation>
    <scope>NUCLEOTIDE SEQUENCE [LARGE SCALE GENOMIC DNA]</scope>
</reference>
<evidence type="ECO:0000313" key="3">
    <source>
        <dbReference type="Proteomes" id="UP000229612"/>
    </source>
</evidence>
<dbReference type="Gene3D" id="3.90.550.10">
    <property type="entry name" value="Spore Coat Polysaccharide Biosynthesis Protein SpsA, Chain A"/>
    <property type="match status" value="1"/>
</dbReference>
<sequence>MDTTLKQQPLVSIMMTSYNRAPLVGEAIRSVLSQSYSNWELLVLDDASTDQTAEVVANFSHEDRRIVYSPAPENLGITKNRNRGFALAKGTYIAVLDCDDLWSDKDKLVKQVEFLESHKDHVVVGTNVSVINGEGSKTGELNYALTDNDIRKKMLLRNQFTHSAVLIRRAYLPLPKPYDESGSVSIWEDYDLFLRLGLVGQFANLPELMTSYRLHGNNISIAQKKNGAIAHLKIIKKYRNDYPNYWLAYLKAILRLFI</sequence>
<dbReference type="PANTHER" id="PTHR22916:SF3">
    <property type="entry name" value="UDP-GLCNAC:BETAGAL BETA-1,3-N-ACETYLGLUCOSAMINYLTRANSFERASE-LIKE PROTEIN 1"/>
    <property type="match status" value="1"/>
</dbReference>
<dbReference type="GO" id="GO:0016758">
    <property type="term" value="F:hexosyltransferase activity"/>
    <property type="evidence" value="ECO:0007669"/>
    <property type="project" value="UniProtKB-ARBA"/>
</dbReference>
<name>A0A2H0UJS6_9BACT</name>
<feature type="domain" description="Glycosyltransferase 2-like" evidence="1">
    <location>
        <begin position="12"/>
        <end position="161"/>
    </location>
</feature>
<evidence type="ECO:0000259" key="1">
    <source>
        <dbReference type="Pfam" id="PF00535"/>
    </source>
</evidence>
<dbReference type="EMBL" id="PFBG01000017">
    <property type="protein sequence ID" value="PIR85946.1"/>
    <property type="molecule type" value="Genomic_DNA"/>
</dbReference>
<dbReference type="SUPFAM" id="SSF53448">
    <property type="entry name" value="Nucleotide-diphospho-sugar transferases"/>
    <property type="match status" value="1"/>
</dbReference>